<dbReference type="AlphaFoldDB" id="A0A4D4LQA9"/>
<accession>A0A4D4LQA9</accession>
<dbReference type="Proteomes" id="UP000302139">
    <property type="component" value="Unassembled WGS sequence"/>
</dbReference>
<dbReference type="EMBL" id="BJHY01000001">
    <property type="protein sequence ID" value="GDY78342.1"/>
    <property type="molecule type" value="Genomic_DNA"/>
</dbReference>
<evidence type="ECO:0000313" key="1">
    <source>
        <dbReference type="EMBL" id="GDY61556.1"/>
    </source>
</evidence>
<evidence type="ECO:0000313" key="2">
    <source>
        <dbReference type="EMBL" id="GDY78342.1"/>
    </source>
</evidence>
<evidence type="ECO:0000313" key="4">
    <source>
        <dbReference type="Proteomes" id="UP000302139"/>
    </source>
</evidence>
<evidence type="ECO:0000313" key="3">
    <source>
        <dbReference type="Proteomes" id="UP000299211"/>
    </source>
</evidence>
<dbReference type="Proteomes" id="UP000299211">
    <property type="component" value="Unassembled WGS sequence"/>
</dbReference>
<dbReference type="GeneID" id="91294955"/>
<reference evidence="2 3" key="1">
    <citation type="submission" date="2019-04" db="EMBL/GenBank/DDBJ databases">
        <title>Draft genome sequences of Streptomyces avermitilis ATCC 31267.</title>
        <authorList>
            <person name="Komaki H."/>
            <person name="Tamura T."/>
            <person name="Hosoyama A."/>
        </authorList>
    </citation>
    <scope>NUCLEOTIDE SEQUENCE [LARGE SCALE GENOMIC DNA]</scope>
    <source>
        <strain evidence="2 3">ATCC 31267</strain>
    </source>
</reference>
<gene>
    <name evidence="1" type="ORF">SAV14893_009490</name>
    <name evidence="2" type="ORF">SAV31267_078270</name>
</gene>
<sequence>MTVHDLAAALPRIPDLRSLCRSIAVAEAVLKPGAYRYHSFDANWSETEEVFSTRNGSGDEFDIVFSPAGAYIRGFDHESPMSPYADDAVWPGVLDSVPETFRAYVEDPRSSTTACPW</sequence>
<dbReference type="EMBL" id="BJHX01000001">
    <property type="protein sequence ID" value="GDY61556.1"/>
    <property type="molecule type" value="Genomic_DNA"/>
</dbReference>
<name>A0A4D4LQA9_STRAX</name>
<organism evidence="1 4">
    <name type="scientific">Streptomyces avermitilis</name>
    <dbReference type="NCBI Taxonomy" id="33903"/>
    <lineage>
        <taxon>Bacteria</taxon>
        <taxon>Bacillati</taxon>
        <taxon>Actinomycetota</taxon>
        <taxon>Actinomycetes</taxon>
        <taxon>Kitasatosporales</taxon>
        <taxon>Streptomycetaceae</taxon>
        <taxon>Streptomyces</taxon>
    </lineage>
</organism>
<protein>
    <submittedName>
        <fullName evidence="1">Uncharacterized protein</fullName>
    </submittedName>
</protein>
<comment type="caution">
    <text evidence="1">The sequence shown here is derived from an EMBL/GenBank/DDBJ whole genome shotgun (WGS) entry which is preliminary data.</text>
</comment>
<proteinExistence type="predicted"/>
<reference evidence="1 4" key="2">
    <citation type="submission" date="2019-04" db="EMBL/GenBank/DDBJ databases">
        <title>Draft genome sequences of Streptomyces avermitilis NBRC 14893.</title>
        <authorList>
            <person name="Komaki H."/>
            <person name="Tamura T."/>
            <person name="Hosoyama A."/>
        </authorList>
    </citation>
    <scope>NUCLEOTIDE SEQUENCE [LARGE SCALE GENOMIC DNA]</scope>
    <source>
        <strain evidence="1 4">NBRC 14893</strain>
    </source>
</reference>
<dbReference type="RefSeq" id="WP_306292885.1">
    <property type="nucleotide sequence ID" value="NZ_BAABTN010000124.1"/>
</dbReference>